<evidence type="ECO:0000313" key="3">
    <source>
        <dbReference type="EMBL" id="MBK1791216.1"/>
    </source>
</evidence>
<dbReference type="PROSITE" id="PS00018">
    <property type="entry name" value="EF_HAND_1"/>
    <property type="match status" value="1"/>
</dbReference>
<dbReference type="Gene3D" id="1.10.238.10">
    <property type="entry name" value="EF-hand"/>
    <property type="match status" value="1"/>
</dbReference>
<dbReference type="GO" id="GO:0005509">
    <property type="term" value="F:calcium ion binding"/>
    <property type="evidence" value="ECO:0007669"/>
    <property type="project" value="InterPro"/>
</dbReference>
<gene>
    <name evidence="3" type="ORF">JIN82_08635</name>
</gene>
<reference evidence="3" key="1">
    <citation type="submission" date="2021-01" db="EMBL/GenBank/DDBJ databases">
        <title>Modified the classification status of verrucomicrobia.</title>
        <authorList>
            <person name="Feng X."/>
        </authorList>
    </citation>
    <scope>NUCLEOTIDE SEQUENCE</scope>
    <source>
        <strain evidence="3">_KCTC 22039</strain>
    </source>
</reference>
<name>A0A8J7SJN0_9BACT</name>
<protein>
    <recommendedName>
        <fullName evidence="2">EF-hand domain-containing protein</fullName>
    </recommendedName>
</protein>
<dbReference type="EMBL" id="JAENIM010000039">
    <property type="protein sequence ID" value="MBK1791216.1"/>
    <property type="molecule type" value="Genomic_DNA"/>
</dbReference>
<accession>A0A8J7SJN0</accession>
<feature type="domain" description="EF-hand" evidence="2">
    <location>
        <begin position="64"/>
        <end position="99"/>
    </location>
</feature>
<dbReference type="InterPro" id="IPR018247">
    <property type="entry name" value="EF_Hand_1_Ca_BS"/>
</dbReference>
<comment type="caution">
    <text evidence="3">The sequence shown here is derived from an EMBL/GenBank/DDBJ whole genome shotgun (WGS) entry which is preliminary data.</text>
</comment>
<keyword evidence="4" id="KW-1185">Reference proteome</keyword>
<dbReference type="Proteomes" id="UP000624703">
    <property type="component" value="Unassembled WGS sequence"/>
</dbReference>
<sequence>MKFTSTILLCAAFVLSSSFAVNAQGNNANKGNNKQAIPVGLLTKYDKSGDGVLSSDERTALRRALNQEYQALIKEFDKSGSGDLDADEFKAMKQSHRKMMVEKFDEDGNGKLEGKEQRKARAWTRDNMPERAFIMAMNFERFKNGPKVPQG</sequence>
<dbReference type="AlphaFoldDB" id="A0A8J7SJN0"/>
<dbReference type="SUPFAM" id="SSF47473">
    <property type="entry name" value="EF-hand"/>
    <property type="match status" value="1"/>
</dbReference>
<dbReference type="PROSITE" id="PS50222">
    <property type="entry name" value="EF_HAND_2"/>
    <property type="match status" value="1"/>
</dbReference>
<proteinExistence type="predicted"/>
<evidence type="ECO:0000256" key="1">
    <source>
        <dbReference type="SAM" id="SignalP"/>
    </source>
</evidence>
<organism evidence="3 4">
    <name type="scientific">Persicirhabdus sediminis</name>
    <dbReference type="NCBI Taxonomy" id="454144"/>
    <lineage>
        <taxon>Bacteria</taxon>
        <taxon>Pseudomonadati</taxon>
        <taxon>Verrucomicrobiota</taxon>
        <taxon>Verrucomicrobiia</taxon>
        <taxon>Verrucomicrobiales</taxon>
        <taxon>Verrucomicrobiaceae</taxon>
        <taxon>Persicirhabdus</taxon>
    </lineage>
</organism>
<evidence type="ECO:0000259" key="2">
    <source>
        <dbReference type="PROSITE" id="PS50222"/>
    </source>
</evidence>
<evidence type="ECO:0000313" key="4">
    <source>
        <dbReference type="Proteomes" id="UP000624703"/>
    </source>
</evidence>
<feature type="chain" id="PRO_5035314114" description="EF-hand domain-containing protein" evidence="1">
    <location>
        <begin position="24"/>
        <end position="151"/>
    </location>
</feature>
<dbReference type="InterPro" id="IPR011992">
    <property type="entry name" value="EF-hand-dom_pair"/>
</dbReference>
<dbReference type="RefSeq" id="WP_200311230.1">
    <property type="nucleotide sequence ID" value="NZ_JAENIM010000039.1"/>
</dbReference>
<feature type="signal peptide" evidence="1">
    <location>
        <begin position="1"/>
        <end position="23"/>
    </location>
</feature>
<keyword evidence="1" id="KW-0732">Signal</keyword>
<dbReference type="InterPro" id="IPR002048">
    <property type="entry name" value="EF_hand_dom"/>
</dbReference>
<dbReference type="Pfam" id="PF13202">
    <property type="entry name" value="EF-hand_5"/>
    <property type="match status" value="1"/>
</dbReference>